<dbReference type="PANTHER" id="PTHR21256:SF2">
    <property type="entry name" value="HISTIDINE BIOSYNTHESIS TRIFUNCTIONAL PROTEIN"/>
    <property type="match status" value="1"/>
</dbReference>
<dbReference type="GO" id="GO:0004399">
    <property type="term" value="F:histidinol dehydrogenase activity"/>
    <property type="evidence" value="ECO:0007669"/>
    <property type="project" value="UniProtKB-UniRule"/>
</dbReference>
<evidence type="ECO:0000256" key="2">
    <source>
        <dbReference type="ARBA" id="ARBA00022723"/>
    </source>
</evidence>
<feature type="binding site" evidence="6 10">
    <location>
        <position position="331"/>
    </location>
    <ligand>
        <name>substrate</name>
    </ligand>
</feature>
<feature type="binding site" evidence="6 11">
    <location>
        <position position="364"/>
    </location>
    <ligand>
        <name>Zn(2+)</name>
        <dbReference type="ChEBI" id="CHEBI:29105"/>
    </ligand>
</feature>
<evidence type="ECO:0000256" key="9">
    <source>
        <dbReference type="PIRSR" id="PIRSR000099-2"/>
    </source>
</evidence>
<feature type="binding site" evidence="6 11">
    <location>
        <position position="265"/>
    </location>
    <ligand>
        <name>Zn(2+)</name>
        <dbReference type="ChEBI" id="CHEBI:29105"/>
    </ligand>
</feature>
<keyword evidence="3 6" id="KW-0862">Zinc</keyword>
<dbReference type="KEGG" id="kga:ST1E_0252"/>
<dbReference type="GO" id="GO:0000105">
    <property type="term" value="P:L-histidine biosynthetic process"/>
    <property type="evidence" value="ECO:0007669"/>
    <property type="project" value="UniProtKB-UniRule"/>
</dbReference>
<protein>
    <recommendedName>
        <fullName evidence="6">Histidinol dehydrogenase</fullName>
        <shortName evidence="6">HDH</shortName>
        <ecNumber evidence="6">1.1.1.23</ecNumber>
    </recommendedName>
</protein>
<dbReference type="PIRSF" id="PIRSF000099">
    <property type="entry name" value="Histidinol_dh"/>
    <property type="match status" value="1"/>
</dbReference>
<feature type="binding site" evidence="6 10">
    <location>
        <position position="423"/>
    </location>
    <ligand>
        <name>substrate</name>
    </ligand>
</feature>
<reference evidence="13 14" key="1">
    <citation type="journal article" date="2013" name="Genome Biol. Evol.">
        <title>Genome evolution and phylogenomic analysis of candidatus kinetoplastibacterium, the betaproteobacterial endosymbionts of strigomonas and angomonas.</title>
        <authorList>
            <person name="Alves J.M."/>
            <person name="Serrano M.G."/>
            <person name="Maia da Silva F."/>
            <person name="Voegtly L.J."/>
            <person name="Matveyev A.V."/>
            <person name="Teixeira M.M."/>
            <person name="Camargo E.P."/>
            <person name="Buck G.A."/>
        </authorList>
    </citation>
    <scope>NUCLEOTIDE SEQUENCE [LARGE SCALE GENOMIC DNA]</scope>
    <source>
        <strain evidence="13 14">TCC219</strain>
    </source>
</reference>
<dbReference type="eggNOG" id="COG0141">
    <property type="taxonomic scope" value="Bacteria"/>
</dbReference>
<dbReference type="OrthoDB" id="9805269at2"/>
<dbReference type="FunFam" id="3.40.50.1980:FF:000001">
    <property type="entry name" value="Histidinol dehydrogenase"/>
    <property type="match status" value="1"/>
</dbReference>
<feature type="binding site" evidence="6 11">
    <location>
        <position position="262"/>
    </location>
    <ligand>
        <name>Zn(2+)</name>
        <dbReference type="ChEBI" id="CHEBI:29105"/>
    </ligand>
</feature>
<dbReference type="HAMAP" id="MF_01024">
    <property type="entry name" value="HisD"/>
    <property type="match status" value="1"/>
</dbReference>
<feature type="binding site" evidence="6 10">
    <location>
        <position position="265"/>
    </location>
    <ligand>
        <name>substrate</name>
    </ligand>
</feature>
<dbReference type="InterPro" id="IPR012131">
    <property type="entry name" value="Hstdl_DH"/>
</dbReference>
<feature type="active site" description="Proton acceptor" evidence="6 8">
    <location>
        <position position="330"/>
    </location>
</feature>
<feature type="binding site" evidence="6 9">
    <location>
        <position position="194"/>
    </location>
    <ligand>
        <name>NAD(+)</name>
        <dbReference type="ChEBI" id="CHEBI:57540"/>
    </ligand>
</feature>
<keyword evidence="6" id="KW-0028">Amino-acid biosynthesis</keyword>
<comment type="pathway">
    <text evidence="6">Amino-acid biosynthesis; L-histidine biosynthesis; L-histidine from 5-phospho-alpha-D-ribose 1-diphosphate: step 9/9.</text>
</comment>
<comment type="catalytic activity">
    <reaction evidence="6">
        <text>L-histidinol + 2 NAD(+) + H2O = L-histidine + 2 NADH + 3 H(+)</text>
        <dbReference type="Rhea" id="RHEA:20641"/>
        <dbReference type="ChEBI" id="CHEBI:15377"/>
        <dbReference type="ChEBI" id="CHEBI:15378"/>
        <dbReference type="ChEBI" id="CHEBI:57540"/>
        <dbReference type="ChEBI" id="CHEBI:57595"/>
        <dbReference type="ChEBI" id="CHEBI:57699"/>
        <dbReference type="ChEBI" id="CHEBI:57945"/>
        <dbReference type="EC" id="1.1.1.23"/>
    </reaction>
</comment>
<evidence type="ECO:0000313" key="14">
    <source>
        <dbReference type="Proteomes" id="UP000011658"/>
    </source>
</evidence>
<feature type="binding site" evidence="6 9">
    <location>
        <position position="217"/>
    </location>
    <ligand>
        <name>NAD(+)</name>
        <dbReference type="ChEBI" id="CHEBI:57540"/>
    </ligand>
</feature>
<keyword evidence="4 6" id="KW-0560">Oxidoreductase</keyword>
<dbReference type="PATRIC" id="fig|1208921.3.peg.23"/>
<dbReference type="InterPro" id="IPR016161">
    <property type="entry name" value="Ald_DH/histidinol_DH"/>
</dbReference>
<dbReference type="HOGENOM" id="CLU_006732_3_3_4"/>
<evidence type="ECO:0000256" key="3">
    <source>
        <dbReference type="ARBA" id="ARBA00022833"/>
    </source>
</evidence>
<evidence type="ECO:0000256" key="5">
    <source>
        <dbReference type="ARBA" id="ARBA00023102"/>
    </source>
</evidence>
<dbReference type="InterPro" id="IPR001692">
    <property type="entry name" value="Histidinol_DH_CS"/>
</dbReference>
<evidence type="ECO:0000313" key="13">
    <source>
        <dbReference type="EMBL" id="AGF48749.1"/>
    </source>
</evidence>
<dbReference type="AlphaFoldDB" id="M1M0B2"/>
<dbReference type="GO" id="GO:0008270">
    <property type="term" value="F:zinc ion binding"/>
    <property type="evidence" value="ECO:0007669"/>
    <property type="project" value="UniProtKB-UniRule"/>
</dbReference>
<dbReference type="NCBIfam" id="TIGR00069">
    <property type="entry name" value="hisD"/>
    <property type="match status" value="1"/>
</dbReference>
<dbReference type="CDD" id="cd06572">
    <property type="entry name" value="Histidinol_dh"/>
    <property type="match status" value="1"/>
</dbReference>
<evidence type="ECO:0000256" key="11">
    <source>
        <dbReference type="PIRSR" id="PIRSR000099-4"/>
    </source>
</evidence>
<dbReference type="SUPFAM" id="SSF53720">
    <property type="entry name" value="ALDH-like"/>
    <property type="match status" value="1"/>
</dbReference>
<evidence type="ECO:0000256" key="4">
    <source>
        <dbReference type="ARBA" id="ARBA00023002"/>
    </source>
</evidence>
<feature type="binding site" evidence="6 10">
    <location>
        <position position="240"/>
    </location>
    <ligand>
        <name>substrate</name>
    </ligand>
</feature>
<gene>
    <name evidence="6" type="primary">hisD</name>
    <name evidence="13" type="ORF">ST1E_0252</name>
</gene>
<sequence length="436" mass="47729">MTTIKRLDSLDPNFNSSLSSILEFDSSEDKSIEETVNLILKDIKNDGDKALLNYTKKFDRLDINSPDKLEIPKEEWVKALNNVPKKQREALEISVSRIREYHEKQRASTWSYEDSDNNILGQKITPIDKVGLYVPGGKASYPSSVLMNAIPAKIAGVPELIMVSPTPDGHVNSMVLAAAALGNVDRIFAIGGAQAIGALAYGTETVTQVDKIVGPGNAYVAYAKRKVFGTVGIDMIAGPSEILIICDGNTPAEWIAMDLFSQAEHDELAQSIMLCPDLDFINEVEYQINKLLYKMPRFDILKKSLSNRGALIKVRDLYEACDIANMIAPEHLEISTENANELVQFIRHAGAIFIGRFSSESLGDYCAGPNHVLPTSRTARFSSPLGVYDFQKRSSLINISEKGSINLGKTASILATGEGLQAHASSAQYRIDGNIS</sequence>
<dbReference type="Gene3D" id="1.20.5.1300">
    <property type="match status" value="1"/>
</dbReference>
<feature type="binding site" evidence="6 10">
    <location>
        <position position="418"/>
    </location>
    <ligand>
        <name>substrate</name>
    </ligand>
</feature>
<keyword evidence="5 6" id="KW-0368">Histidine biosynthesis</keyword>
<dbReference type="RefSeq" id="WP_015389234.1">
    <property type="nucleotide sequence ID" value="NC_020284.1"/>
</dbReference>
<evidence type="ECO:0000256" key="10">
    <source>
        <dbReference type="PIRSR" id="PIRSR000099-3"/>
    </source>
</evidence>
<dbReference type="Pfam" id="PF00815">
    <property type="entry name" value="Histidinol_dh"/>
    <property type="match status" value="1"/>
</dbReference>
<evidence type="ECO:0000256" key="12">
    <source>
        <dbReference type="RuleBase" id="RU004175"/>
    </source>
</evidence>
<evidence type="ECO:0000256" key="7">
    <source>
        <dbReference type="PIRNR" id="PIRNR000099"/>
    </source>
</evidence>
<dbReference type="GO" id="GO:0051287">
    <property type="term" value="F:NAD binding"/>
    <property type="evidence" value="ECO:0007669"/>
    <property type="project" value="InterPro"/>
</dbReference>
<dbReference type="EMBL" id="CP003806">
    <property type="protein sequence ID" value="AGF48749.1"/>
    <property type="molecule type" value="Genomic_DNA"/>
</dbReference>
<dbReference type="InterPro" id="IPR022695">
    <property type="entry name" value="Histidinol_DH_monofunct"/>
</dbReference>
<feature type="binding site" evidence="6 10">
    <location>
        <position position="262"/>
    </location>
    <ligand>
        <name>substrate</name>
    </ligand>
</feature>
<dbReference type="STRING" id="1208921.ST1E_0252"/>
<keyword evidence="14" id="KW-1185">Reference proteome</keyword>
<evidence type="ECO:0000256" key="6">
    <source>
        <dbReference type="HAMAP-Rule" id="MF_01024"/>
    </source>
</evidence>
<dbReference type="EC" id="1.1.1.23" evidence="6"/>
<dbReference type="PROSITE" id="PS00611">
    <property type="entry name" value="HISOL_DEHYDROGENASE"/>
    <property type="match status" value="1"/>
</dbReference>
<comment type="function">
    <text evidence="6">Catalyzes the sequential NAD-dependent oxidations of L-histidinol to L-histidinaldehyde and then to L-histidine.</text>
</comment>
<keyword evidence="2 6" id="KW-0479">Metal-binding</keyword>
<dbReference type="UniPathway" id="UPA00031">
    <property type="reaction ID" value="UER00014"/>
</dbReference>
<comment type="cofactor">
    <cofactor evidence="6 11">
        <name>Zn(2+)</name>
        <dbReference type="ChEBI" id="CHEBI:29105"/>
    </cofactor>
    <text evidence="6 11">Binds 1 zinc ion per subunit.</text>
</comment>
<dbReference type="FunFam" id="3.40.50.1980:FF:000026">
    <property type="entry name" value="Histidinol dehydrogenase"/>
    <property type="match status" value="1"/>
</dbReference>
<feature type="binding site" evidence="6 9">
    <location>
        <position position="133"/>
    </location>
    <ligand>
        <name>NAD(+)</name>
        <dbReference type="ChEBI" id="CHEBI:57540"/>
    </ligand>
</feature>
<dbReference type="PANTHER" id="PTHR21256">
    <property type="entry name" value="HISTIDINOL DEHYDROGENASE HDH"/>
    <property type="match status" value="1"/>
</dbReference>
<dbReference type="Gene3D" id="3.40.50.1980">
    <property type="entry name" value="Nitrogenase molybdenum iron protein domain"/>
    <property type="match status" value="2"/>
</dbReference>
<comment type="similarity">
    <text evidence="1 6 7 12">Belongs to the histidinol dehydrogenase family.</text>
</comment>
<dbReference type="Proteomes" id="UP000011658">
    <property type="component" value="Chromosome"/>
</dbReference>
<accession>M1M0B2</accession>
<dbReference type="PRINTS" id="PR00083">
    <property type="entry name" value="HOLDHDRGNASE"/>
</dbReference>
<name>M1M0B2_9PROT</name>
<dbReference type="GO" id="GO:0005829">
    <property type="term" value="C:cytosol"/>
    <property type="evidence" value="ECO:0007669"/>
    <property type="project" value="TreeGrafter"/>
</dbReference>
<keyword evidence="6 9" id="KW-0520">NAD</keyword>
<feature type="binding site" evidence="6 11">
    <location>
        <position position="423"/>
    </location>
    <ligand>
        <name>Zn(2+)</name>
        <dbReference type="ChEBI" id="CHEBI:29105"/>
    </ligand>
</feature>
<organism evidence="13 14">
    <name type="scientific">Candidatus Kinetoplastidibacterium galati TCC219</name>
    <dbReference type="NCBI Taxonomy" id="1208921"/>
    <lineage>
        <taxon>Bacteria</taxon>
        <taxon>Pseudomonadati</taxon>
        <taxon>Pseudomonadota</taxon>
        <taxon>Betaproteobacteria</taxon>
        <taxon>Candidatus Kinetoplastidibacterium</taxon>
    </lineage>
</organism>
<evidence type="ECO:0000256" key="8">
    <source>
        <dbReference type="PIRSR" id="PIRSR000099-1"/>
    </source>
</evidence>
<feature type="active site" description="Proton acceptor" evidence="6 8">
    <location>
        <position position="331"/>
    </location>
</feature>
<proteinExistence type="inferred from homology"/>
<evidence type="ECO:0000256" key="1">
    <source>
        <dbReference type="ARBA" id="ARBA00010178"/>
    </source>
</evidence>
<feature type="binding site" evidence="6 10">
    <location>
        <position position="364"/>
    </location>
    <ligand>
        <name>substrate</name>
    </ligand>
</feature>